<keyword evidence="3" id="KW-1185">Reference proteome</keyword>
<sequence length="159" mass="17313">MKGNIGQRREKKIHLRLVGQSRKSRRERQKKREVARQGQRTREAPACAQRGRQQGRGRGGRSAKGPLPAGFGAAAKSRARCAPRPLLPPLSPTLPPLRLAPSSIFSPQLFPWRVLEAAASQLAGGGGRETPQRCGNGGDMERCCAQDCGCLRGLRLEQD</sequence>
<evidence type="ECO:0000256" key="1">
    <source>
        <dbReference type="SAM" id="MobiDB-lite"/>
    </source>
</evidence>
<accession>A0AAN9V9F4</accession>
<evidence type="ECO:0000313" key="3">
    <source>
        <dbReference type="Proteomes" id="UP001378592"/>
    </source>
</evidence>
<protein>
    <submittedName>
        <fullName evidence="2">Uncharacterized protein</fullName>
    </submittedName>
</protein>
<gene>
    <name evidence="2" type="ORF">R5R35_012992</name>
</gene>
<organism evidence="2 3">
    <name type="scientific">Gryllus longicercus</name>
    <dbReference type="NCBI Taxonomy" id="2509291"/>
    <lineage>
        <taxon>Eukaryota</taxon>
        <taxon>Metazoa</taxon>
        <taxon>Ecdysozoa</taxon>
        <taxon>Arthropoda</taxon>
        <taxon>Hexapoda</taxon>
        <taxon>Insecta</taxon>
        <taxon>Pterygota</taxon>
        <taxon>Neoptera</taxon>
        <taxon>Polyneoptera</taxon>
        <taxon>Orthoptera</taxon>
        <taxon>Ensifera</taxon>
        <taxon>Gryllidea</taxon>
        <taxon>Grylloidea</taxon>
        <taxon>Gryllidae</taxon>
        <taxon>Gryllinae</taxon>
        <taxon>Gryllus</taxon>
    </lineage>
</organism>
<feature type="compositionally biased region" description="Basic and acidic residues" evidence="1">
    <location>
        <begin position="30"/>
        <end position="43"/>
    </location>
</feature>
<proteinExistence type="predicted"/>
<feature type="region of interest" description="Disordered" evidence="1">
    <location>
        <begin position="1"/>
        <end position="76"/>
    </location>
</feature>
<dbReference type="Proteomes" id="UP001378592">
    <property type="component" value="Unassembled WGS sequence"/>
</dbReference>
<comment type="caution">
    <text evidence="2">The sequence shown here is derived from an EMBL/GenBank/DDBJ whole genome shotgun (WGS) entry which is preliminary data.</text>
</comment>
<name>A0AAN9V9F4_9ORTH</name>
<evidence type="ECO:0000313" key="2">
    <source>
        <dbReference type="EMBL" id="KAK7794053.1"/>
    </source>
</evidence>
<dbReference type="AlphaFoldDB" id="A0AAN9V9F4"/>
<reference evidence="2 3" key="1">
    <citation type="submission" date="2024-03" db="EMBL/GenBank/DDBJ databases">
        <title>The genome assembly and annotation of the cricket Gryllus longicercus Weissman &amp; Gray.</title>
        <authorList>
            <person name="Szrajer S."/>
            <person name="Gray D."/>
            <person name="Ylla G."/>
        </authorList>
    </citation>
    <scope>NUCLEOTIDE SEQUENCE [LARGE SCALE GENOMIC DNA]</scope>
    <source>
        <strain evidence="2">DAG 2021-001</strain>
        <tissue evidence="2">Whole body minus gut</tissue>
    </source>
</reference>
<dbReference type="EMBL" id="JAZDUA010000350">
    <property type="protein sequence ID" value="KAK7794053.1"/>
    <property type="molecule type" value="Genomic_DNA"/>
</dbReference>